<dbReference type="SUPFAM" id="SSF52540">
    <property type="entry name" value="P-loop containing nucleoside triphosphate hydrolases"/>
    <property type="match status" value="1"/>
</dbReference>
<reference evidence="3" key="1">
    <citation type="submission" date="2017-12" db="EMBL/GenBank/DDBJ databases">
        <title>Phylogenetic diversity of female urinary microbiome.</title>
        <authorList>
            <person name="Thomas-White K."/>
            <person name="Wolfe A.J."/>
        </authorList>
    </citation>
    <scope>NUCLEOTIDE SEQUENCE [LARGE SCALE GENOMIC DNA]</scope>
    <source>
        <strain evidence="3">UMB0023</strain>
    </source>
</reference>
<dbReference type="RefSeq" id="WP_101755183.1">
    <property type="nucleotide sequence ID" value="NZ_CP136962.1"/>
</dbReference>
<dbReference type="Gene3D" id="3.40.50.300">
    <property type="entry name" value="P-loop containing nucleotide triphosphate hydrolases"/>
    <property type="match status" value="1"/>
</dbReference>
<evidence type="ECO:0000259" key="1">
    <source>
        <dbReference type="Pfam" id="PF13175"/>
    </source>
</evidence>
<dbReference type="PANTHER" id="PTHR43581:SF4">
    <property type="entry name" value="ATP_GTP PHOSPHATASE"/>
    <property type="match status" value="1"/>
</dbReference>
<dbReference type="PANTHER" id="PTHR43581">
    <property type="entry name" value="ATP/GTP PHOSPHATASE"/>
    <property type="match status" value="1"/>
</dbReference>
<evidence type="ECO:0000313" key="3">
    <source>
        <dbReference type="Proteomes" id="UP000234781"/>
    </source>
</evidence>
<dbReference type="Pfam" id="PF13175">
    <property type="entry name" value="AAA_15"/>
    <property type="match status" value="1"/>
</dbReference>
<protein>
    <submittedName>
        <fullName evidence="2">AAA family ATPase</fullName>
    </submittedName>
</protein>
<evidence type="ECO:0000313" key="2">
    <source>
        <dbReference type="EMBL" id="WOS98579.1"/>
    </source>
</evidence>
<dbReference type="Proteomes" id="UP000234781">
    <property type="component" value="Chromosome"/>
</dbReference>
<dbReference type="InterPro" id="IPR027417">
    <property type="entry name" value="P-loop_NTPase"/>
</dbReference>
<dbReference type="EMBL" id="CP136962">
    <property type="protein sequence ID" value="WOS98579.1"/>
    <property type="molecule type" value="Genomic_DNA"/>
</dbReference>
<feature type="domain" description="Endonuclease GajA/Old nuclease/RecF-like AAA" evidence="1">
    <location>
        <begin position="1"/>
        <end position="393"/>
    </location>
</feature>
<name>A0A9X7F5S3_NEIPE</name>
<dbReference type="InterPro" id="IPR051396">
    <property type="entry name" value="Bact_Antivir_Def_Nuclease"/>
</dbReference>
<organism evidence="2 3">
    <name type="scientific">Neisseria perflava</name>
    <dbReference type="NCBI Taxonomy" id="33053"/>
    <lineage>
        <taxon>Bacteria</taxon>
        <taxon>Pseudomonadati</taxon>
        <taxon>Pseudomonadota</taxon>
        <taxon>Betaproteobacteria</taxon>
        <taxon>Neisseriales</taxon>
        <taxon>Neisseriaceae</taxon>
        <taxon>Neisseria</taxon>
    </lineage>
</organism>
<keyword evidence="3" id="KW-1185">Reference proteome</keyword>
<accession>A0A9X7F5S3</accession>
<dbReference type="InterPro" id="IPR041685">
    <property type="entry name" value="AAA_GajA/Old/RecF-like"/>
</dbReference>
<sequence length="627" mass="72727">MKFLQFDIENYKGIKKAELKLNPQGESKIFTLVGLNESGKTTILEAINSFSPDKDTESLFSNDDVFKKVEPKDLVPKHLKDNFNGNVTIKALLAFDDNDLNELKDYLNNEHGLILDEVSFKKEFCITKYFSFEQSEFTKTGSTWDIILNVKSKRSKKYSRLHDSNMTIWLDVVNFIRNKIPRICYFPTFLFEFPEKVYLANPPDHLNLKNSYYRQIIQDILDSTDRSLYIQEHIVDRINHVEEGESWSFFSYQRSDRSEQVNAVMEQLGRQISKVVFTRWNEIFGEDSAKDIQIKCNVDNESNNPPIYISFHIKDGVSTYSLTERSLGFRWFFCFLLFTQFRNTRSSSGTLFLLDEPASNLHATAQSQLLKSFESIADGGNSLIYSTHSHYMVNPQWLENCYIIQNSSIHYENALSSMNDLSLDEPNVIVSSYKKFVGQNPDKATYYQPILDAINYKPSVFSHKKNTVMLEGKGDFYIFTYFKDIIFGKFKKIILLPSSGANELGPLISLYLGWGYDFLVLLDDDSAGRKARDKYLNEWFLHESICNTLGDLSEKFQNKKLEHLISKDGINLISNAIEESKPNKKQITRFFQDKLAAKQFFQFDEETLNNFELVFNSLQEKLKSISQ</sequence>
<dbReference type="AlphaFoldDB" id="A0A9X7F5S3"/>
<proteinExistence type="predicted"/>
<gene>
    <name evidence="2" type="ORF">CYJ98_002675</name>
</gene>